<comment type="caution">
    <text evidence="1">The sequence shown here is derived from an EMBL/GenBank/DDBJ whole genome shotgun (WGS) entry which is preliminary data.</text>
</comment>
<dbReference type="SUPFAM" id="SSF51445">
    <property type="entry name" value="(Trans)glycosidases"/>
    <property type="match status" value="1"/>
</dbReference>
<sequence>MFARADAGDNDLQVYHDGEWQPILLKGVNMGIAKPGYFPGEAAITQAEYARWFRQIGEMNANVVRVYTIHPPGFYEALKEYNRTAKQPLYLLQGVWVNEENLVQSADAFAAVNTDDFQAEIRRTIDLVHGNAELPARAGHASGRYVADVSSYVIGWVLGIEWDPAMVASTDAKHAGISQHQGRYFRTNNASPFEIWLAGAMETAAAYEQDKYGWQRPISFTNWVTTDLLKHPSEPLPEEDMSVVDPNHISPTDAYQAGQFASYHVYPYYPDFLNYDRKLNEYVDSRGEKNGYAGYLNQLKSAHHMPVLIAEFGVPSSRGMAHRNVNGLNQGFLTEEEQGEIDARLWQDIRHEGMAGGLVFTWQDEWFKRTWNTMDYDDPERRPLWSNAQTGEQQFGLLAFDPGKNGPVIRIDGDAADWDKAGIPSIPADSPDASVTQYAVTSDERYVYFRLDMKQTVDWTRTKVGILIDSIDGQGQQSVPGITGLTSDAAFDFSIELAGPGRSRVLTDSYYDPFEFQYGHELRMVPLPDTAGTRNNGRWNPIRLALNKELVIPDRQGEDRVRPFESYETGELRYGNGNPEAADYDSLADVSVKDRVIEIRIPWQLLNVKDPSSRKIMGDLWKEGLSASRETDGFRIAVTGGNGARDTIPAAQNGMLPKENMFVYQWDKWSAPQYRERLKTSYYVMQQQFAQSDRGNP</sequence>
<dbReference type="InterPro" id="IPR017853">
    <property type="entry name" value="GH"/>
</dbReference>
<evidence type="ECO:0000313" key="2">
    <source>
        <dbReference type="Proteomes" id="UP000309673"/>
    </source>
</evidence>
<dbReference type="AlphaFoldDB" id="A0A4U0FHT0"/>
<protein>
    <submittedName>
        <fullName evidence="1">Uncharacterized protein</fullName>
    </submittedName>
</protein>
<organism evidence="1 2">
    <name type="scientific">Cohnella pontilimi</name>
    <dbReference type="NCBI Taxonomy" id="2564100"/>
    <lineage>
        <taxon>Bacteria</taxon>
        <taxon>Bacillati</taxon>
        <taxon>Bacillota</taxon>
        <taxon>Bacilli</taxon>
        <taxon>Bacillales</taxon>
        <taxon>Paenibacillaceae</taxon>
        <taxon>Cohnella</taxon>
    </lineage>
</organism>
<keyword evidence="2" id="KW-1185">Reference proteome</keyword>
<name>A0A4U0FHT0_9BACL</name>
<accession>A0A4U0FHT0</accession>
<dbReference type="Gene3D" id="3.20.20.80">
    <property type="entry name" value="Glycosidases"/>
    <property type="match status" value="2"/>
</dbReference>
<proteinExistence type="predicted"/>
<evidence type="ECO:0000313" key="1">
    <source>
        <dbReference type="EMBL" id="TJY44596.1"/>
    </source>
</evidence>
<gene>
    <name evidence="1" type="ORF">E5161_02575</name>
</gene>
<dbReference type="OrthoDB" id="916275at2"/>
<dbReference type="EMBL" id="SUPK01000001">
    <property type="protein sequence ID" value="TJY44596.1"/>
    <property type="molecule type" value="Genomic_DNA"/>
</dbReference>
<dbReference type="Proteomes" id="UP000309673">
    <property type="component" value="Unassembled WGS sequence"/>
</dbReference>
<reference evidence="1 2" key="1">
    <citation type="submission" date="2019-04" db="EMBL/GenBank/DDBJ databases">
        <title>Cohnella sp. nov., isolated from soil.</title>
        <authorList>
            <person name="Kim W."/>
        </authorList>
    </citation>
    <scope>NUCLEOTIDE SEQUENCE [LARGE SCALE GENOMIC DNA]</scope>
    <source>
        <strain evidence="1 2">CAU 1483</strain>
    </source>
</reference>